<dbReference type="GO" id="GO:0003677">
    <property type="term" value="F:DNA binding"/>
    <property type="evidence" value="ECO:0007669"/>
    <property type="project" value="UniProtKB-KW"/>
</dbReference>
<evidence type="ECO:0000313" key="6">
    <source>
        <dbReference type="Proteomes" id="UP000823201"/>
    </source>
</evidence>
<proteinExistence type="predicted"/>
<dbReference type="Pfam" id="PF00356">
    <property type="entry name" value="LacI"/>
    <property type="match status" value="1"/>
</dbReference>
<keyword evidence="2 5" id="KW-0238">DNA-binding</keyword>
<dbReference type="PANTHER" id="PTHR30146">
    <property type="entry name" value="LACI-RELATED TRANSCRIPTIONAL REPRESSOR"/>
    <property type="match status" value="1"/>
</dbReference>
<dbReference type="InterPro" id="IPR010982">
    <property type="entry name" value="Lambda_DNA-bd_dom_sf"/>
</dbReference>
<keyword evidence="3" id="KW-0804">Transcription</keyword>
<dbReference type="InterPro" id="IPR028082">
    <property type="entry name" value="Peripla_BP_I"/>
</dbReference>
<dbReference type="EMBL" id="JAFBEV010000001">
    <property type="protein sequence ID" value="MBM7656666.1"/>
    <property type="molecule type" value="Genomic_DNA"/>
</dbReference>
<accession>A0ABS2Q4Y7</accession>
<dbReference type="SUPFAM" id="SSF47413">
    <property type="entry name" value="lambda repressor-like DNA-binding domains"/>
    <property type="match status" value="1"/>
</dbReference>
<protein>
    <submittedName>
        <fullName evidence="5">DNA-binding LacI/PurR family transcriptional regulator</fullName>
    </submittedName>
</protein>
<dbReference type="InterPro" id="IPR046335">
    <property type="entry name" value="LacI/GalR-like_sensor"/>
</dbReference>
<dbReference type="CDD" id="cd01392">
    <property type="entry name" value="HTH_LacI"/>
    <property type="match status" value="1"/>
</dbReference>
<evidence type="ECO:0000259" key="4">
    <source>
        <dbReference type="PROSITE" id="PS50932"/>
    </source>
</evidence>
<gene>
    <name evidence="5" type="ORF">JOC27_000102</name>
</gene>
<dbReference type="PROSITE" id="PS00356">
    <property type="entry name" value="HTH_LACI_1"/>
    <property type="match status" value="1"/>
</dbReference>
<organism evidence="5 6">
    <name type="scientific">Sporolactobacillus spathodeae</name>
    <dbReference type="NCBI Taxonomy" id="1465502"/>
    <lineage>
        <taxon>Bacteria</taxon>
        <taxon>Bacillati</taxon>
        <taxon>Bacillota</taxon>
        <taxon>Bacilli</taxon>
        <taxon>Bacillales</taxon>
        <taxon>Sporolactobacillaceae</taxon>
        <taxon>Sporolactobacillus</taxon>
    </lineage>
</organism>
<evidence type="ECO:0000256" key="3">
    <source>
        <dbReference type="ARBA" id="ARBA00023163"/>
    </source>
</evidence>
<sequence length="320" mass="36346">MATIKDVARLAVVSKMTVSRVINHPDKVSLELRRLVYQAMKDLNYIPNFAARALVQNRTQIVKVLILEEMDTTEPYYMNLLSGIAKELDKHYYALQLVSRHSRQIGSCDGLIVTGMRTKDYDEIIAPLEQPVVLFGQNERGYDFVDVDNEQGMMMATQHLIDIGFENIIFFGIDLNEPFMQARKRGYEKKMSEFGLTKTTYFMKNSSHAAQSKAMHLLHNFRPGSAFVCASDRIGLGVVRAVQEFGYSIPNDVAVTGFDGVFLDQIADPKLTTVRQPVIEMGQELARMLLKKINNNKSDKQVGRIFQPKLIIRQSTVRQC</sequence>
<dbReference type="SUPFAM" id="SSF53822">
    <property type="entry name" value="Periplasmic binding protein-like I"/>
    <property type="match status" value="1"/>
</dbReference>
<dbReference type="Gene3D" id="3.40.50.2300">
    <property type="match status" value="2"/>
</dbReference>
<dbReference type="SMART" id="SM00354">
    <property type="entry name" value="HTH_LACI"/>
    <property type="match status" value="1"/>
</dbReference>
<dbReference type="InterPro" id="IPR000843">
    <property type="entry name" value="HTH_LacI"/>
</dbReference>
<dbReference type="PANTHER" id="PTHR30146:SF154">
    <property type="entry name" value="TRANSCRIPTION REGULATOR, MEMBER OF GALR FAMILY"/>
    <property type="match status" value="1"/>
</dbReference>
<evidence type="ECO:0000313" key="5">
    <source>
        <dbReference type="EMBL" id="MBM7656666.1"/>
    </source>
</evidence>
<name>A0ABS2Q4Y7_9BACL</name>
<comment type="caution">
    <text evidence="5">The sequence shown here is derived from an EMBL/GenBank/DDBJ whole genome shotgun (WGS) entry which is preliminary data.</text>
</comment>
<evidence type="ECO:0000256" key="1">
    <source>
        <dbReference type="ARBA" id="ARBA00023015"/>
    </source>
</evidence>
<dbReference type="PROSITE" id="PS50932">
    <property type="entry name" value="HTH_LACI_2"/>
    <property type="match status" value="1"/>
</dbReference>
<feature type="domain" description="HTH lacI-type" evidence="4">
    <location>
        <begin position="2"/>
        <end position="56"/>
    </location>
</feature>
<dbReference type="Proteomes" id="UP000823201">
    <property type="component" value="Unassembled WGS sequence"/>
</dbReference>
<dbReference type="Pfam" id="PF13377">
    <property type="entry name" value="Peripla_BP_3"/>
    <property type="match status" value="1"/>
</dbReference>
<dbReference type="RefSeq" id="WP_205005028.1">
    <property type="nucleotide sequence ID" value="NZ_CBCRXA010000001.1"/>
</dbReference>
<reference evidence="5 6" key="1">
    <citation type="submission" date="2021-01" db="EMBL/GenBank/DDBJ databases">
        <title>Genomic Encyclopedia of Type Strains, Phase IV (KMG-IV): sequencing the most valuable type-strain genomes for metagenomic binning, comparative biology and taxonomic classification.</title>
        <authorList>
            <person name="Goeker M."/>
        </authorList>
    </citation>
    <scope>NUCLEOTIDE SEQUENCE [LARGE SCALE GENOMIC DNA]</scope>
    <source>
        <strain evidence="5 6">DSM 100968</strain>
    </source>
</reference>
<dbReference type="PRINTS" id="PR00036">
    <property type="entry name" value="HTHLACI"/>
</dbReference>
<dbReference type="Gene3D" id="1.10.260.40">
    <property type="entry name" value="lambda repressor-like DNA-binding domains"/>
    <property type="match status" value="1"/>
</dbReference>
<evidence type="ECO:0000256" key="2">
    <source>
        <dbReference type="ARBA" id="ARBA00023125"/>
    </source>
</evidence>
<keyword evidence="6" id="KW-1185">Reference proteome</keyword>
<keyword evidence="1" id="KW-0805">Transcription regulation</keyword>